<proteinExistence type="predicted"/>
<evidence type="ECO:0000259" key="10">
    <source>
        <dbReference type="PROSITE" id="PS50112"/>
    </source>
</evidence>
<dbReference type="PANTHER" id="PTHR43711">
    <property type="entry name" value="TWO-COMPONENT HISTIDINE KINASE"/>
    <property type="match status" value="1"/>
</dbReference>
<dbReference type="PROSITE" id="PS50110">
    <property type="entry name" value="RESPONSE_REGULATORY"/>
    <property type="match status" value="1"/>
</dbReference>
<feature type="domain" description="Histidine kinase" evidence="8">
    <location>
        <begin position="273"/>
        <end position="463"/>
    </location>
</feature>
<evidence type="ECO:0000256" key="5">
    <source>
        <dbReference type="ARBA" id="ARBA00022777"/>
    </source>
</evidence>
<dbReference type="Pfam" id="PF00512">
    <property type="entry name" value="HisKA"/>
    <property type="match status" value="1"/>
</dbReference>
<dbReference type="SUPFAM" id="SSF55785">
    <property type="entry name" value="PYP-like sensor domain (PAS domain)"/>
    <property type="match status" value="1"/>
</dbReference>
<feature type="modified residue" description="4-aspartylphosphate" evidence="7">
    <location>
        <position position="56"/>
    </location>
</feature>
<dbReference type="SUPFAM" id="SSF55874">
    <property type="entry name" value="ATPase domain of HSP90 chaperone/DNA topoisomerase II/histidine kinase"/>
    <property type="match status" value="1"/>
</dbReference>
<dbReference type="SUPFAM" id="SSF47384">
    <property type="entry name" value="Homodimeric domain of signal transducing histidine kinase"/>
    <property type="match status" value="1"/>
</dbReference>
<dbReference type="InterPro" id="IPR004358">
    <property type="entry name" value="Sig_transdc_His_kin-like_C"/>
</dbReference>
<dbReference type="PROSITE" id="PS50112">
    <property type="entry name" value="PAS"/>
    <property type="match status" value="1"/>
</dbReference>
<dbReference type="CDD" id="cd00156">
    <property type="entry name" value="REC"/>
    <property type="match status" value="1"/>
</dbReference>
<dbReference type="PROSITE" id="PS50113">
    <property type="entry name" value="PAC"/>
    <property type="match status" value="1"/>
</dbReference>
<dbReference type="PRINTS" id="PR00344">
    <property type="entry name" value="BCTRLSENSOR"/>
</dbReference>
<dbReference type="InterPro" id="IPR001789">
    <property type="entry name" value="Sig_transdc_resp-reg_receiver"/>
</dbReference>
<dbReference type="Gene3D" id="3.30.565.10">
    <property type="entry name" value="Histidine kinase-like ATPase, C-terminal domain"/>
    <property type="match status" value="1"/>
</dbReference>
<accession>A0AAP2Z948</accession>
<dbReference type="Proteomes" id="UP001321047">
    <property type="component" value="Unassembled WGS sequence"/>
</dbReference>
<dbReference type="GO" id="GO:0000155">
    <property type="term" value="F:phosphorelay sensor kinase activity"/>
    <property type="evidence" value="ECO:0007669"/>
    <property type="project" value="InterPro"/>
</dbReference>
<dbReference type="SUPFAM" id="SSF52172">
    <property type="entry name" value="CheY-like"/>
    <property type="match status" value="1"/>
</dbReference>
<dbReference type="Pfam" id="PF00072">
    <property type="entry name" value="Response_reg"/>
    <property type="match status" value="1"/>
</dbReference>
<protein>
    <recommendedName>
        <fullName evidence="2">histidine kinase</fullName>
        <ecNumber evidence="2">2.7.13.3</ecNumber>
    </recommendedName>
</protein>
<evidence type="ECO:0000256" key="6">
    <source>
        <dbReference type="ARBA" id="ARBA00023012"/>
    </source>
</evidence>
<evidence type="ECO:0000259" key="8">
    <source>
        <dbReference type="PROSITE" id="PS50109"/>
    </source>
</evidence>
<keyword evidence="13" id="KW-1185">Reference proteome</keyword>
<dbReference type="InterPro" id="IPR011006">
    <property type="entry name" value="CheY-like_superfamily"/>
</dbReference>
<dbReference type="InterPro" id="IPR005467">
    <property type="entry name" value="His_kinase_dom"/>
</dbReference>
<keyword evidence="3 7" id="KW-0597">Phosphoprotein</keyword>
<dbReference type="Pfam" id="PF02518">
    <property type="entry name" value="HATPase_c"/>
    <property type="match status" value="1"/>
</dbReference>
<dbReference type="InterPro" id="IPR050736">
    <property type="entry name" value="Sensor_HK_Regulatory"/>
</dbReference>
<dbReference type="Gene3D" id="3.40.50.2300">
    <property type="match status" value="1"/>
</dbReference>
<dbReference type="InterPro" id="IPR036890">
    <property type="entry name" value="HATPase_C_sf"/>
</dbReference>
<evidence type="ECO:0000256" key="1">
    <source>
        <dbReference type="ARBA" id="ARBA00000085"/>
    </source>
</evidence>
<dbReference type="InterPro" id="IPR000700">
    <property type="entry name" value="PAS-assoc_C"/>
</dbReference>
<dbReference type="Gene3D" id="3.30.450.20">
    <property type="entry name" value="PAS domain"/>
    <property type="match status" value="1"/>
</dbReference>
<reference evidence="12 13" key="1">
    <citation type="submission" date="2022-09" db="EMBL/GenBank/DDBJ databases">
        <title>Enrichment on poylsaccharides allowed isolation of novel metabolic and taxonomic groups of Haloarchaea.</title>
        <authorList>
            <person name="Sorokin D.Y."/>
            <person name="Elcheninov A.G."/>
            <person name="Khizhniak T.V."/>
            <person name="Kolganova T.V."/>
            <person name="Kublanov I.V."/>
        </authorList>
    </citation>
    <scope>NUCLEOTIDE SEQUENCE [LARGE SCALE GENOMIC DNA]</scope>
    <source>
        <strain evidence="12 13">AArc-curdl1</strain>
    </source>
</reference>
<dbReference type="SMART" id="SM00448">
    <property type="entry name" value="REC"/>
    <property type="match status" value="1"/>
</dbReference>
<sequence length="473" mass="52793">MTEPIRVVHIDDEPDFARLVAANLERENDQLTVQAATSVEKGLDQVDDETDCIVSDYQLGDGTGLEVLEAARKEFPGIPVILFTDTGSEEVASRAISADVTDYLIKGIVTEQYGLLATKIVSTVEQRRTAQRATQVEQYLHELSEQANDVLYIFEGDWSDVLFINSAYETVFEQPVDMVRNNPTNFVEAIHPDDRERMWMAMERVSEGQFVQTDYRIDTAGSDEKWVESHAKPVIVDGKVARIVGYTRDISDRKAQMQELERINNQLDRFASVVAHDLRNPWNVAHGYLEIAQSRENSQELEEVSNALMRMDQIITNMLELAKMGAKVSDFEPISLPDLLETCWNSIAQSEATLDIETDVTIYGDGTRLAQVFENLFRNAIEHGSADVTITVGLLEDRAGLFVKDDGPGILPSKRQTALEWGRTTSETGTGFGLPIVQEIVEAHGWNLQITTASNGGARFDISGVEFADRGLR</sequence>
<evidence type="ECO:0000256" key="7">
    <source>
        <dbReference type="PROSITE-ProRule" id="PRU00169"/>
    </source>
</evidence>
<evidence type="ECO:0000256" key="4">
    <source>
        <dbReference type="ARBA" id="ARBA00022679"/>
    </source>
</evidence>
<feature type="domain" description="PAC" evidence="11">
    <location>
        <begin position="211"/>
        <end position="262"/>
    </location>
</feature>
<dbReference type="InterPro" id="IPR013655">
    <property type="entry name" value="PAS_fold_3"/>
</dbReference>
<dbReference type="CDD" id="cd00130">
    <property type="entry name" value="PAS"/>
    <property type="match status" value="1"/>
</dbReference>
<comment type="caution">
    <text evidence="12">The sequence shown here is derived from an EMBL/GenBank/DDBJ whole genome shotgun (WGS) entry which is preliminary data.</text>
</comment>
<comment type="catalytic activity">
    <reaction evidence="1">
        <text>ATP + protein L-histidine = ADP + protein N-phospho-L-histidine.</text>
        <dbReference type="EC" id="2.7.13.3"/>
    </reaction>
</comment>
<evidence type="ECO:0000256" key="3">
    <source>
        <dbReference type="ARBA" id="ARBA00022553"/>
    </source>
</evidence>
<dbReference type="EC" id="2.7.13.3" evidence="2"/>
<feature type="domain" description="PAS" evidence="10">
    <location>
        <begin position="136"/>
        <end position="209"/>
    </location>
</feature>
<evidence type="ECO:0000259" key="11">
    <source>
        <dbReference type="PROSITE" id="PS50113"/>
    </source>
</evidence>
<dbReference type="NCBIfam" id="TIGR00229">
    <property type="entry name" value="sensory_box"/>
    <property type="match status" value="1"/>
</dbReference>
<dbReference type="InterPro" id="IPR003661">
    <property type="entry name" value="HisK_dim/P_dom"/>
</dbReference>
<evidence type="ECO:0000259" key="9">
    <source>
        <dbReference type="PROSITE" id="PS50110"/>
    </source>
</evidence>
<dbReference type="InterPro" id="IPR036097">
    <property type="entry name" value="HisK_dim/P_sf"/>
</dbReference>
<dbReference type="Pfam" id="PF08447">
    <property type="entry name" value="PAS_3"/>
    <property type="match status" value="1"/>
</dbReference>
<organism evidence="12 13">
    <name type="scientific">Natronosalvus hydrolyticus</name>
    <dbReference type="NCBI Taxonomy" id="2979988"/>
    <lineage>
        <taxon>Archaea</taxon>
        <taxon>Methanobacteriati</taxon>
        <taxon>Methanobacteriota</taxon>
        <taxon>Stenosarchaea group</taxon>
        <taxon>Halobacteria</taxon>
        <taxon>Halobacteriales</taxon>
        <taxon>Natrialbaceae</taxon>
        <taxon>Natronosalvus</taxon>
    </lineage>
</organism>
<keyword evidence="5" id="KW-0418">Kinase</keyword>
<evidence type="ECO:0000313" key="13">
    <source>
        <dbReference type="Proteomes" id="UP001321047"/>
    </source>
</evidence>
<keyword evidence="6" id="KW-0902">Two-component regulatory system</keyword>
<dbReference type="SMART" id="SM00388">
    <property type="entry name" value="HisKA"/>
    <property type="match status" value="1"/>
</dbReference>
<dbReference type="InterPro" id="IPR000014">
    <property type="entry name" value="PAS"/>
</dbReference>
<dbReference type="SMART" id="SM00387">
    <property type="entry name" value="HATPase_c"/>
    <property type="match status" value="1"/>
</dbReference>
<dbReference type="EMBL" id="JAOPJZ010000011">
    <property type="protein sequence ID" value="MCU4752987.1"/>
    <property type="molecule type" value="Genomic_DNA"/>
</dbReference>
<gene>
    <name evidence="12" type="ORF">OB919_13540</name>
</gene>
<name>A0AAP2Z948_9EURY</name>
<evidence type="ECO:0000313" key="12">
    <source>
        <dbReference type="EMBL" id="MCU4752987.1"/>
    </source>
</evidence>
<keyword evidence="4" id="KW-0808">Transferase</keyword>
<dbReference type="CDD" id="cd00082">
    <property type="entry name" value="HisKA"/>
    <property type="match status" value="1"/>
</dbReference>
<dbReference type="InterPro" id="IPR003594">
    <property type="entry name" value="HATPase_dom"/>
</dbReference>
<dbReference type="InterPro" id="IPR035965">
    <property type="entry name" value="PAS-like_dom_sf"/>
</dbReference>
<dbReference type="PROSITE" id="PS50109">
    <property type="entry name" value="HIS_KIN"/>
    <property type="match status" value="1"/>
</dbReference>
<evidence type="ECO:0000256" key="2">
    <source>
        <dbReference type="ARBA" id="ARBA00012438"/>
    </source>
</evidence>
<feature type="domain" description="Response regulatory" evidence="9">
    <location>
        <begin position="6"/>
        <end position="121"/>
    </location>
</feature>
<dbReference type="Gene3D" id="1.10.287.130">
    <property type="match status" value="1"/>
</dbReference>
<dbReference type="RefSeq" id="WP_342809308.1">
    <property type="nucleotide sequence ID" value="NZ_JAOPJZ010000011.1"/>
</dbReference>
<dbReference type="AlphaFoldDB" id="A0AAP2Z948"/>
<dbReference type="PANTHER" id="PTHR43711:SF1">
    <property type="entry name" value="HISTIDINE KINASE 1"/>
    <property type="match status" value="1"/>
</dbReference>